<name>A0A1X7AND2_9GAMM</name>
<evidence type="ECO:0000313" key="12">
    <source>
        <dbReference type="Proteomes" id="UP000196573"/>
    </source>
</evidence>
<dbReference type="Pfam" id="PF00460">
    <property type="entry name" value="Flg_bb_rod"/>
    <property type="match status" value="1"/>
</dbReference>
<organism evidence="11 12">
    <name type="scientific">Parendozoicomonas haliclonae</name>
    <dbReference type="NCBI Taxonomy" id="1960125"/>
    <lineage>
        <taxon>Bacteria</taxon>
        <taxon>Pseudomonadati</taxon>
        <taxon>Pseudomonadota</taxon>
        <taxon>Gammaproteobacteria</taxon>
        <taxon>Oceanospirillales</taxon>
        <taxon>Endozoicomonadaceae</taxon>
        <taxon>Parendozoicomonas</taxon>
    </lineage>
</organism>
<dbReference type="RefSeq" id="WP_087112100.1">
    <property type="nucleotide sequence ID" value="NZ_CBCSCN010000010.1"/>
</dbReference>
<keyword evidence="12" id="KW-1185">Reference proteome</keyword>
<comment type="subcellular location">
    <subcellularLocation>
        <location evidence="1 5">Bacterial flagellum basal body</location>
    </subcellularLocation>
</comment>
<dbReference type="InterPro" id="IPR019776">
    <property type="entry name" value="Flagellar_basal_body_rod_CS"/>
</dbReference>
<dbReference type="AlphaFoldDB" id="A0A1X7AND2"/>
<dbReference type="OrthoDB" id="8578401at2"/>
<dbReference type="NCBIfam" id="NF004238">
    <property type="entry name" value="PRK05682.1-1"/>
    <property type="match status" value="1"/>
</dbReference>
<comment type="function">
    <text evidence="5">A flexible structure which links the flagellar filament to the drive apparatus in the basal body.</text>
</comment>
<dbReference type="PANTHER" id="PTHR30435">
    <property type="entry name" value="FLAGELLAR PROTEIN"/>
    <property type="match status" value="1"/>
</dbReference>
<dbReference type="InterPro" id="IPR010930">
    <property type="entry name" value="Flg_bb/hook_C_dom"/>
</dbReference>
<dbReference type="InterPro" id="IPR020013">
    <property type="entry name" value="Flagellar_FlgE/F/G"/>
</dbReference>
<dbReference type="PANTHER" id="PTHR30435:SF1">
    <property type="entry name" value="FLAGELLAR HOOK PROTEIN FLGE"/>
    <property type="match status" value="1"/>
</dbReference>
<dbReference type="SUPFAM" id="SSF117143">
    <property type="entry name" value="Flagellar hook protein flgE"/>
    <property type="match status" value="1"/>
</dbReference>
<keyword evidence="4 5" id="KW-0975">Bacterial flagellum</keyword>
<keyword evidence="11" id="KW-0966">Cell projection</keyword>
<sequence>MSTLNIGISGLNAASSELNVISNNIANSSTTGYKAKGVQFADVYSATGQGGGVYVSAVSADYAQGAIEYTTSGLDLAISGGGFFMTEDANGNALYTRAGNFKVDKDGMIVNASGQKLQGYPVDGNNNIVNGTLTDLKIDKSDQPAKATANATLSANLDSRSKKPNVSTFDHKDPDSYNFTTSTVVYDQQGTPKTVSAYYVKTENNKWDVHYLEDTQPTPTAVAANPVKIEFDESGKLIGDGKVTLSVSGSTLDKISISMDISKLSQFGTDSSVSASTQDGNMPGSFTGLQVADDGSIFATYTNGDTRLQGMVALATFPNNNGLVDAGNTSWRATSESGAPIVGEPGSGANGTLQSGALELSNVNLTSELVSMVVAQSNYQANAKTISASNEMTQVLLNTI</sequence>
<evidence type="ECO:0000259" key="7">
    <source>
        <dbReference type="Pfam" id="PF00460"/>
    </source>
</evidence>
<keyword evidence="11" id="KW-0969">Cilium</keyword>
<feature type="domain" description="Flagellar basal body rod protein N-terminal" evidence="7">
    <location>
        <begin position="4"/>
        <end position="34"/>
    </location>
</feature>
<proteinExistence type="inferred from homology"/>
<dbReference type="PROSITE" id="PS00588">
    <property type="entry name" value="FLAGELLA_BB_ROD"/>
    <property type="match status" value="1"/>
</dbReference>
<gene>
    <name evidence="11" type="primary">flgE_2</name>
    <name evidence="11" type="ORF">EHSB41UT_03435</name>
</gene>
<feature type="domain" description="Flagellar hook protein FlgE D2" evidence="9">
    <location>
        <begin position="156"/>
        <end position="280"/>
    </location>
</feature>
<dbReference type="EMBL" id="FWPT01000008">
    <property type="protein sequence ID" value="SMA49653.1"/>
    <property type="molecule type" value="Genomic_DNA"/>
</dbReference>
<evidence type="ECO:0000256" key="1">
    <source>
        <dbReference type="ARBA" id="ARBA00004117"/>
    </source>
</evidence>
<dbReference type="InterPro" id="IPR037058">
    <property type="entry name" value="Falgellar_hook_FlgE_sf"/>
</dbReference>
<keyword evidence="11" id="KW-0282">Flagellum</keyword>
<evidence type="ECO:0000259" key="9">
    <source>
        <dbReference type="Pfam" id="PF07559"/>
    </source>
</evidence>
<feature type="domain" description="Flagellar basal-body/hook protein C-terminal" evidence="8">
    <location>
        <begin position="354"/>
        <end position="398"/>
    </location>
</feature>
<evidence type="ECO:0000256" key="3">
    <source>
        <dbReference type="ARBA" id="ARBA00019015"/>
    </source>
</evidence>
<dbReference type="GO" id="GO:0009425">
    <property type="term" value="C:bacterial-type flagellum basal body"/>
    <property type="evidence" value="ECO:0007669"/>
    <property type="project" value="UniProtKB-SubCell"/>
</dbReference>
<dbReference type="GO" id="GO:0005829">
    <property type="term" value="C:cytosol"/>
    <property type="evidence" value="ECO:0007669"/>
    <property type="project" value="TreeGrafter"/>
</dbReference>
<comment type="similarity">
    <text evidence="2 5">Belongs to the flagella basal body rod proteins family.</text>
</comment>
<evidence type="ECO:0000313" key="11">
    <source>
        <dbReference type="EMBL" id="SMA49653.1"/>
    </source>
</evidence>
<evidence type="ECO:0000256" key="6">
    <source>
        <dbReference type="SAM" id="MobiDB-lite"/>
    </source>
</evidence>
<dbReference type="Pfam" id="PF07559">
    <property type="entry name" value="FlgE_D2"/>
    <property type="match status" value="1"/>
</dbReference>
<dbReference type="NCBIfam" id="TIGR03506">
    <property type="entry name" value="FlgEFG_subfam"/>
    <property type="match status" value="1"/>
</dbReference>
<evidence type="ECO:0000256" key="5">
    <source>
        <dbReference type="RuleBase" id="RU362116"/>
    </source>
</evidence>
<feature type="domain" description="Flagellar hook protein FlgE/F/G-like D1" evidence="10">
    <location>
        <begin position="77"/>
        <end position="138"/>
    </location>
</feature>
<dbReference type="GO" id="GO:0009424">
    <property type="term" value="C:bacterial-type flagellum hook"/>
    <property type="evidence" value="ECO:0007669"/>
    <property type="project" value="TreeGrafter"/>
</dbReference>
<dbReference type="InterPro" id="IPR037925">
    <property type="entry name" value="FlgE/F/G-like"/>
</dbReference>
<accession>A0A1X7AND2</accession>
<dbReference type="InterPro" id="IPR011491">
    <property type="entry name" value="FlgE_D2"/>
</dbReference>
<feature type="compositionally biased region" description="Polar residues" evidence="6">
    <location>
        <begin position="149"/>
        <end position="168"/>
    </location>
</feature>
<dbReference type="InterPro" id="IPR001444">
    <property type="entry name" value="Flag_bb_rod_N"/>
</dbReference>
<dbReference type="GO" id="GO:0071978">
    <property type="term" value="P:bacterial-type flagellum-dependent swarming motility"/>
    <property type="evidence" value="ECO:0007669"/>
    <property type="project" value="TreeGrafter"/>
</dbReference>
<dbReference type="Pfam" id="PF22692">
    <property type="entry name" value="LlgE_F_G_D1"/>
    <property type="match status" value="1"/>
</dbReference>
<dbReference type="Gene3D" id="2.60.98.20">
    <property type="entry name" value="Flagellar hook protein FlgE"/>
    <property type="match status" value="1"/>
</dbReference>
<dbReference type="InterPro" id="IPR053967">
    <property type="entry name" value="LlgE_F_G-like_D1"/>
</dbReference>
<reference evidence="11 12" key="1">
    <citation type="submission" date="2017-03" db="EMBL/GenBank/DDBJ databases">
        <authorList>
            <person name="Afonso C.L."/>
            <person name="Miller P.J."/>
            <person name="Scott M.A."/>
            <person name="Spackman E."/>
            <person name="Goraichik I."/>
            <person name="Dimitrov K.M."/>
            <person name="Suarez D.L."/>
            <person name="Swayne D.E."/>
        </authorList>
    </citation>
    <scope>NUCLEOTIDE SEQUENCE [LARGE SCALE GENOMIC DNA]</scope>
    <source>
        <strain evidence="11">SB41UT1</strain>
    </source>
</reference>
<protein>
    <recommendedName>
        <fullName evidence="3 5">Flagellar hook protein FlgE</fullName>
    </recommendedName>
</protein>
<evidence type="ECO:0000259" key="10">
    <source>
        <dbReference type="Pfam" id="PF22692"/>
    </source>
</evidence>
<feature type="region of interest" description="Disordered" evidence="6">
    <location>
        <begin position="147"/>
        <end position="173"/>
    </location>
</feature>
<evidence type="ECO:0000259" key="8">
    <source>
        <dbReference type="Pfam" id="PF06429"/>
    </source>
</evidence>
<evidence type="ECO:0000256" key="2">
    <source>
        <dbReference type="ARBA" id="ARBA00009677"/>
    </source>
</evidence>
<dbReference type="Pfam" id="PF06429">
    <property type="entry name" value="Flg_bbr_C"/>
    <property type="match status" value="1"/>
</dbReference>
<evidence type="ECO:0000256" key="4">
    <source>
        <dbReference type="ARBA" id="ARBA00023143"/>
    </source>
</evidence>
<dbReference type="Proteomes" id="UP000196573">
    <property type="component" value="Unassembled WGS sequence"/>
</dbReference>